<feature type="compositionally biased region" description="Basic residues" evidence="1">
    <location>
        <begin position="1"/>
        <end position="11"/>
    </location>
</feature>
<dbReference type="AlphaFoldDB" id="A0A6A6HJG0"/>
<organism evidence="3 4">
    <name type="scientific">Viridothelium virens</name>
    <name type="common">Speckled blister lichen</name>
    <name type="synonym">Trypethelium virens</name>
    <dbReference type="NCBI Taxonomy" id="1048519"/>
    <lineage>
        <taxon>Eukaryota</taxon>
        <taxon>Fungi</taxon>
        <taxon>Dikarya</taxon>
        <taxon>Ascomycota</taxon>
        <taxon>Pezizomycotina</taxon>
        <taxon>Dothideomycetes</taxon>
        <taxon>Dothideomycetes incertae sedis</taxon>
        <taxon>Trypetheliales</taxon>
        <taxon>Trypetheliaceae</taxon>
        <taxon>Viridothelium</taxon>
    </lineage>
</organism>
<dbReference type="Proteomes" id="UP000800092">
    <property type="component" value="Unassembled WGS sequence"/>
</dbReference>
<sequence>MQGTIQRKRLKPPCLPPRGTEGHRNIWTTVPQAMCFNCSARNVLADVAFTNGATKTAGSPETWTTITILGRGSATSAFYSYRFRDARDMLPIMRRLPSASPDVSFSCPVTPAEPHNNQAARSTCVPGDPLPECNGASITLTFPAPSSHITPKRDGSCSSTELPFNRLKISIFLAAALSKKSTSSVSGLLSLSYSILFVILVHLIASSVMYISAIISSSIALFAVVTSAAPVDEGFIDSAAAPAPPTPAGFNLTHLEAFQPSSENTSANYTVTFHIADSAAETDCSITWPATAPLDAEKYTECTNISFSASITAITNISSFSLDLDHYYAAQHSNIANGAVTPSQLFCIGTVGDSSAEALCCEPNGTTITLAGGTGVSG</sequence>
<dbReference type="OrthoDB" id="10550008at2759"/>
<keyword evidence="2" id="KW-0812">Transmembrane</keyword>
<evidence type="ECO:0000256" key="2">
    <source>
        <dbReference type="SAM" id="Phobius"/>
    </source>
</evidence>
<name>A0A6A6HJG0_VIRVR</name>
<keyword evidence="2" id="KW-1133">Transmembrane helix</keyword>
<evidence type="ECO:0000256" key="1">
    <source>
        <dbReference type="SAM" id="MobiDB-lite"/>
    </source>
</evidence>
<keyword evidence="2" id="KW-0472">Membrane</keyword>
<feature type="region of interest" description="Disordered" evidence="1">
    <location>
        <begin position="1"/>
        <end position="22"/>
    </location>
</feature>
<evidence type="ECO:0000313" key="4">
    <source>
        <dbReference type="Proteomes" id="UP000800092"/>
    </source>
</evidence>
<feature type="transmembrane region" description="Helical" evidence="2">
    <location>
        <begin position="185"/>
        <end position="204"/>
    </location>
</feature>
<feature type="transmembrane region" description="Helical" evidence="2">
    <location>
        <begin position="210"/>
        <end position="229"/>
    </location>
</feature>
<accession>A0A6A6HJG0</accession>
<reference evidence="3" key="1">
    <citation type="journal article" date="2020" name="Stud. Mycol.">
        <title>101 Dothideomycetes genomes: a test case for predicting lifestyles and emergence of pathogens.</title>
        <authorList>
            <person name="Haridas S."/>
            <person name="Albert R."/>
            <person name="Binder M."/>
            <person name="Bloem J."/>
            <person name="Labutti K."/>
            <person name="Salamov A."/>
            <person name="Andreopoulos B."/>
            <person name="Baker S."/>
            <person name="Barry K."/>
            <person name="Bills G."/>
            <person name="Bluhm B."/>
            <person name="Cannon C."/>
            <person name="Castanera R."/>
            <person name="Culley D."/>
            <person name="Daum C."/>
            <person name="Ezra D."/>
            <person name="Gonzalez J."/>
            <person name="Henrissat B."/>
            <person name="Kuo A."/>
            <person name="Liang C."/>
            <person name="Lipzen A."/>
            <person name="Lutzoni F."/>
            <person name="Magnuson J."/>
            <person name="Mondo S."/>
            <person name="Nolan M."/>
            <person name="Ohm R."/>
            <person name="Pangilinan J."/>
            <person name="Park H.-J."/>
            <person name="Ramirez L."/>
            <person name="Alfaro M."/>
            <person name="Sun H."/>
            <person name="Tritt A."/>
            <person name="Yoshinaga Y."/>
            <person name="Zwiers L.-H."/>
            <person name="Turgeon B."/>
            <person name="Goodwin S."/>
            <person name="Spatafora J."/>
            <person name="Crous P."/>
            <person name="Grigoriev I."/>
        </authorList>
    </citation>
    <scope>NUCLEOTIDE SEQUENCE</scope>
    <source>
        <strain evidence="3">Tuck. ex Michener</strain>
    </source>
</reference>
<keyword evidence="4" id="KW-1185">Reference proteome</keyword>
<evidence type="ECO:0000313" key="3">
    <source>
        <dbReference type="EMBL" id="KAF2237948.1"/>
    </source>
</evidence>
<proteinExistence type="predicted"/>
<gene>
    <name evidence="3" type="ORF">EV356DRAFT_573551</name>
</gene>
<dbReference type="EMBL" id="ML991777">
    <property type="protein sequence ID" value="KAF2237948.1"/>
    <property type="molecule type" value="Genomic_DNA"/>
</dbReference>
<protein>
    <submittedName>
        <fullName evidence="3">Uncharacterized protein</fullName>
    </submittedName>
</protein>